<gene>
    <name evidence="1" type="ORF">V6E02_09925</name>
</gene>
<protein>
    <submittedName>
        <fullName evidence="1">Chorismate pyruvate-lyase family protein</fullName>
    </submittedName>
</protein>
<dbReference type="Gene3D" id="3.40.1410.10">
    <property type="entry name" value="Chorismate lyase-like"/>
    <property type="match status" value="1"/>
</dbReference>
<keyword evidence="1" id="KW-0670">Pyruvate</keyword>
<dbReference type="InterPro" id="IPR002800">
    <property type="entry name" value="Rv2949c-like"/>
</dbReference>
<dbReference type="Proteomes" id="UP001482231">
    <property type="component" value="Unassembled WGS sequence"/>
</dbReference>
<proteinExistence type="predicted"/>
<sequence length="184" mass="20613">MPVSTGFSRSYFRTRGYVPGGIVINARAESLHMEALPPFLRTLLVTDGTVTKHLEAYFWEEVHVDNLGQAEVILEAAVPALGLSAGEQVLRRRVRLRGRASKRCYGEAESLIRLPCLPERLQGELAAGRIGIGELLRERGLETYREILDVGWAGPDAVYRTYRIMIRGEPTILITETFPCAPYR</sequence>
<name>A0ABV0EFU2_9BURK</name>
<dbReference type="Pfam" id="PF01947">
    <property type="entry name" value="Rv2949c-like"/>
    <property type="match status" value="1"/>
</dbReference>
<dbReference type="RefSeq" id="WP_347308640.1">
    <property type="nucleotide sequence ID" value="NZ_JBAJEX010000008.1"/>
</dbReference>
<accession>A0ABV0EFU2</accession>
<evidence type="ECO:0000313" key="2">
    <source>
        <dbReference type="Proteomes" id="UP001482231"/>
    </source>
</evidence>
<organism evidence="1 2">
    <name type="scientific">Thiobacter aerophilum</name>
    <dbReference type="NCBI Taxonomy" id="3121275"/>
    <lineage>
        <taxon>Bacteria</taxon>
        <taxon>Pseudomonadati</taxon>
        <taxon>Pseudomonadota</taxon>
        <taxon>Betaproteobacteria</taxon>
        <taxon>Burkholderiales</taxon>
        <taxon>Thiobacteraceae</taxon>
        <taxon>Thiobacter</taxon>
    </lineage>
</organism>
<comment type="caution">
    <text evidence="1">The sequence shown here is derived from an EMBL/GenBank/DDBJ whole genome shotgun (WGS) entry which is preliminary data.</text>
</comment>
<keyword evidence="2" id="KW-1185">Reference proteome</keyword>
<dbReference type="SUPFAM" id="SSF64288">
    <property type="entry name" value="Chorismate lyase-like"/>
    <property type="match status" value="1"/>
</dbReference>
<reference evidence="1 2" key="1">
    <citation type="submission" date="2024-02" db="EMBL/GenBank/DDBJ databases">
        <title>New thermophilic sulfur-oxidizing bacteria from a hot springs of the Uzon caldera (Kamchatka, Russia).</title>
        <authorList>
            <person name="Dukat A.M."/>
            <person name="Elcheninov A.G."/>
            <person name="Frolov E.N."/>
        </authorList>
    </citation>
    <scope>NUCLEOTIDE SEQUENCE [LARGE SCALE GENOMIC DNA]</scope>
    <source>
        <strain evidence="1 2">AK1</strain>
    </source>
</reference>
<dbReference type="InterPro" id="IPR028978">
    <property type="entry name" value="Chorismate_lyase_/UTRA_dom_sf"/>
</dbReference>
<evidence type="ECO:0000313" key="1">
    <source>
        <dbReference type="EMBL" id="MEO1767528.1"/>
    </source>
</evidence>
<dbReference type="EMBL" id="JBAJEX010000008">
    <property type="protein sequence ID" value="MEO1767528.1"/>
    <property type="molecule type" value="Genomic_DNA"/>
</dbReference>